<dbReference type="AlphaFoldDB" id="F4PTP2"/>
<reference evidence="2" key="1">
    <citation type="journal article" date="2011" name="Genome Res.">
        <title>Phylogeny-wide analysis of social amoeba genomes highlights ancient origins for complex intercellular communication.</title>
        <authorList>
            <person name="Heidel A.J."/>
            <person name="Lawal H.M."/>
            <person name="Felder M."/>
            <person name="Schilde C."/>
            <person name="Helps N.R."/>
            <person name="Tunggal B."/>
            <person name="Rivero F."/>
            <person name="John U."/>
            <person name="Schleicher M."/>
            <person name="Eichinger L."/>
            <person name="Platzer M."/>
            <person name="Noegel A.A."/>
            <person name="Schaap P."/>
            <person name="Gloeckner G."/>
        </authorList>
    </citation>
    <scope>NUCLEOTIDE SEQUENCE [LARGE SCALE GENOMIC DNA]</scope>
    <source>
        <strain evidence="2">SH3</strain>
    </source>
</reference>
<sequence>MDGVGSILRKFFEISLTGDAIRIFTHCATTECSGIPSVMYHVVLSKCKLSARESKYSTPRNNRPNYSSSSISLSEILTEIWRD</sequence>
<dbReference type="RefSeq" id="XP_004359562.1">
    <property type="nucleotide sequence ID" value="XM_004359505.1"/>
</dbReference>
<protein>
    <submittedName>
        <fullName evidence="1">Uncharacterized protein</fullName>
    </submittedName>
</protein>
<dbReference type="EMBL" id="GL883010">
    <property type="protein sequence ID" value="EGG21712.1"/>
    <property type="molecule type" value="Genomic_DNA"/>
</dbReference>
<dbReference type="Proteomes" id="UP000007797">
    <property type="component" value="Unassembled WGS sequence"/>
</dbReference>
<proteinExistence type="predicted"/>
<dbReference type="KEGG" id="dfa:DFA_01598"/>
<name>F4PTP2_CACFS</name>
<evidence type="ECO:0000313" key="1">
    <source>
        <dbReference type="EMBL" id="EGG21712.1"/>
    </source>
</evidence>
<accession>F4PTP2</accession>
<keyword evidence="2" id="KW-1185">Reference proteome</keyword>
<organism evidence="1 2">
    <name type="scientific">Cavenderia fasciculata</name>
    <name type="common">Slime mold</name>
    <name type="synonym">Dictyostelium fasciculatum</name>
    <dbReference type="NCBI Taxonomy" id="261658"/>
    <lineage>
        <taxon>Eukaryota</taxon>
        <taxon>Amoebozoa</taxon>
        <taxon>Evosea</taxon>
        <taxon>Eumycetozoa</taxon>
        <taxon>Dictyostelia</taxon>
        <taxon>Acytosteliales</taxon>
        <taxon>Cavenderiaceae</taxon>
        <taxon>Cavenderia</taxon>
    </lineage>
</organism>
<gene>
    <name evidence="1" type="ORF">DFA_01598</name>
</gene>
<evidence type="ECO:0000313" key="2">
    <source>
        <dbReference type="Proteomes" id="UP000007797"/>
    </source>
</evidence>
<dbReference type="GeneID" id="14872572"/>